<evidence type="ECO:0000313" key="2">
    <source>
        <dbReference type="EMBL" id="PLT47927.1"/>
    </source>
</evidence>
<accession>A0A2N5NC60</accession>
<dbReference type="AlphaFoldDB" id="A0A2N5NC60"/>
<proteinExistence type="predicted"/>
<reference evidence="2 3" key="1">
    <citation type="submission" date="2017-05" db="EMBL/GenBank/DDBJ databases">
        <title>Functional genome analysis of Paenibacillus pasadenensis strain R16: insights on endophytic life style and antifungal activity.</title>
        <authorList>
            <person name="Passera A."/>
            <person name="Marcolungo L."/>
            <person name="Casati P."/>
            <person name="Brasca M."/>
            <person name="Quaglino F."/>
            <person name="Delledonne M."/>
        </authorList>
    </citation>
    <scope>NUCLEOTIDE SEQUENCE [LARGE SCALE GENOMIC DNA]</scope>
    <source>
        <strain evidence="2 3">R16</strain>
    </source>
</reference>
<comment type="caution">
    <text evidence="2">The sequence shown here is derived from an EMBL/GenBank/DDBJ whole genome shotgun (WGS) entry which is preliminary data.</text>
</comment>
<feature type="region of interest" description="Disordered" evidence="1">
    <location>
        <begin position="19"/>
        <end position="75"/>
    </location>
</feature>
<dbReference type="Proteomes" id="UP000234789">
    <property type="component" value="Unassembled WGS sequence"/>
</dbReference>
<feature type="compositionally biased region" description="Low complexity" evidence="1">
    <location>
        <begin position="28"/>
        <end position="39"/>
    </location>
</feature>
<protein>
    <submittedName>
        <fullName evidence="2">Uncharacterized protein</fullName>
    </submittedName>
</protein>
<sequence length="75" mass="8253">MCVCPDPPTLCFRSFASRRRRRAGRGSGSCSTGRSVCGSRNDRPNKVASRRFRRTGSRVDAPDGGRQSLSLLPIR</sequence>
<dbReference type="EMBL" id="NFEZ01000001">
    <property type="protein sequence ID" value="PLT47927.1"/>
    <property type="molecule type" value="Genomic_DNA"/>
</dbReference>
<gene>
    <name evidence="2" type="ORF">B8V81_0059</name>
</gene>
<keyword evidence="3" id="KW-1185">Reference proteome</keyword>
<evidence type="ECO:0000313" key="3">
    <source>
        <dbReference type="Proteomes" id="UP000234789"/>
    </source>
</evidence>
<evidence type="ECO:0000256" key="1">
    <source>
        <dbReference type="SAM" id="MobiDB-lite"/>
    </source>
</evidence>
<name>A0A2N5NC60_9BACL</name>
<organism evidence="2 3">
    <name type="scientific">Paenibacillus pasadenensis</name>
    <dbReference type="NCBI Taxonomy" id="217090"/>
    <lineage>
        <taxon>Bacteria</taxon>
        <taxon>Bacillati</taxon>
        <taxon>Bacillota</taxon>
        <taxon>Bacilli</taxon>
        <taxon>Bacillales</taxon>
        <taxon>Paenibacillaceae</taxon>
        <taxon>Paenibacillus</taxon>
    </lineage>
</organism>